<feature type="compositionally biased region" description="Polar residues" evidence="1">
    <location>
        <begin position="119"/>
        <end position="133"/>
    </location>
</feature>
<name>A0A1U9MKS6_9HYPH</name>
<dbReference type="EMBL" id="CP015625">
    <property type="protein sequence ID" value="AQT48456.1"/>
    <property type="molecule type" value="Genomic_DNA"/>
</dbReference>
<feature type="compositionally biased region" description="Low complexity" evidence="1">
    <location>
        <begin position="63"/>
        <end position="82"/>
    </location>
</feature>
<accession>A0A1U9MKS6</accession>
<dbReference type="RefSeq" id="WP_077994205.1">
    <property type="nucleotide sequence ID" value="NZ_CP015625.1"/>
</dbReference>
<feature type="region of interest" description="Disordered" evidence="1">
    <location>
        <begin position="1"/>
        <end position="135"/>
    </location>
</feature>
<sequence>MAEPQKPKAKSRHSGKTRKPPVVDLHAEKAIHSGKNGIPEAEPVAFDENNKNSMAEASGKNGKTAVAKSSSVAKAETKTSATYSAETSANRKTTPVTNREKNEVKMASDQTSRADEKNNGASTASRQQKSTGAKTGGFSHFASGVAGGVIALVLGAGLQWSGLLPAFSRQDNSTQTRLAELENRISSLKQNATDGAAITAELSSEDREALDKVVSSVGELDSKTNAMGEQLSGVIDNVETLNNIVNSLGSDNANPQAAGVLTKKFDDIQNRLQSVSAISEKSGEALDLAHKNAEDIDHLKNEIEAVKSEFKNPVQGKDIASITAANALKNAIDRGGSYAAELDMLKNLAPDLTSLDNLEQYADKGVPNQAELSQEFAHVADEIARTENQPASDAGFGQKLWASAKGLVASRPVGNVEGENAPAIAARMEVAIKKGDNERALSEWQNLPQNAKDVSSDFITKLKMRRDADAVLSEILSKLMSPSKAQDLN</sequence>
<organism evidence="2 3">
    <name type="scientific">Bartonella choladocola</name>
    <dbReference type="NCBI Taxonomy" id="2750995"/>
    <lineage>
        <taxon>Bacteria</taxon>
        <taxon>Pseudomonadati</taxon>
        <taxon>Pseudomonadota</taxon>
        <taxon>Alphaproteobacteria</taxon>
        <taxon>Hyphomicrobiales</taxon>
        <taxon>Bartonellaceae</taxon>
        <taxon>Bartonella</taxon>
    </lineage>
</organism>
<feature type="compositionally biased region" description="Basic and acidic residues" evidence="1">
    <location>
        <begin position="98"/>
        <end position="118"/>
    </location>
</feature>
<protein>
    <recommendedName>
        <fullName evidence="4">Inner membrane protein</fullName>
    </recommendedName>
</protein>
<evidence type="ECO:0000313" key="3">
    <source>
        <dbReference type="Proteomes" id="UP000189632"/>
    </source>
</evidence>
<gene>
    <name evidence="2" type="ORF">BBC0122_023890</name>
</gene>
<proteinExistence type="predicted"/>
<evidence type="ECO:0008006" key="4">
    <source>
        <dbReference type="Google" id="ProtNLM"/>
    </source>
</evidence>
<keyword evidence="3" id="KW-1185">Reference proteome</keyword>
<dbReference type="AlphaFoldDB" id="A0A1U9MKS6"/>
<dbReference type="OrthoDB" id="8480612at2"/>
<feature type="compositionally biased region" description="Polar residues" evidence="1">
    <location>
        <begin position="83"/>
        <end position="97"/>
    </location>
</feature>
<dbReference type="Proteomes" id="UP000189632">
    <property type="component" value="Chromosome"/>
</dbReference>
<reference evidence="2 3" key="1">
    <citation type="submission" date="2016-11" db="EMBL/GenBank/DDBJ databases">
        <title>Comparative genomics of Bartonella apis.</title>
        <authorList>
            <person name="Engel P."/>
        </authorList>
    </citation>
    <scope>NUCLEOTIDE SEQUENCE [LARGE SCALE GENOMIC DNA]</scope>
    <source>
        <strain evidence="2 3">BBC0122</strain>
    </source>
</reference>
<evidence type="ECO:0000256" key="1">
    <source>
        <dbReference type="SAM" id="MobiDB-lite"/>
    </source>
</evidence>
<evidence type="ECO:0000313" key="2">
    <source>
        <dbReference type="EMBL" id="AQT48456.1"/>
    </source>
</evidence>
<dbReference type="KEGG" id="bapi:BBC0122_023890"/>
<feature type="compositionally biased region" description="Basic residues" evidence="1">
    <location>
        <begin position="7"/>
        <end position="19"/>
    </location>
</feature>